<protein>
    <submittedName>
        <fullName evidence="4">ABC-type cobalamin/Fe3+-siderophores transport system, ATPase component</fullName>
    </submittedName>
</protein>
<organism evidence="4 5">
    <name type="scientific">Propionispira arboris</name>
    <dbReference type="NCBI Taxonomy" id="84035"/>
    <lineage>
        <taxon>Bacteria</taxon>
        <taxon>Bacillati</taxon>
        <taxon>Bacillota</taxon>
        <taxon>Negativicutes</taxon>
        <taxon>Selenomonadales</taxon>
        <taxon>Selenomonadaceae</taxon>
        <taxon>Propionispira</taxon>
    </lineage>
</organism>
<feature type="coiled-coil region" evidence="1">
    <location>
        <begin position="623"/>
        <end position="650"/>
    </location>
</feature>
<dbReference type="AlphaFoldDB" id="A0A1H6YNM1"/>
<name>A0A1H6YNM1_9FIRM</name>
<dbReference type="Pfam" id="PF14491">
    <property type="entry name" value="DUF4435"/>
    <property type="match status" value="1"/>
</dbReference>
<evidence type="ECO:0000259" key="2">
    <source>
        <dbReference type="Pfam" id="PF13304"/>
    </source>
</evidence>
<dbReference type="Gene3D" id="3.40.50.300">
    <property type="entry name" value="P-loop containing nucleotide triphosphate hydrolases"/>
    <property type="match status" value="1"/>
</dbReference>
<dbReference type="InterPro" id="IPR003959">
    <property type="entry name" value="ATPase_AAA_core"/>
</dbReference>
<feature type="domain" description="ATPase AAA-type core" evidence="2">
    <location>
        <begin position="260"/>
        <end position="375"/>
    </location>
</feature>
<dbReference type="Pfam" id="PF13304">
    <property type="entry name" value="AAA_21"/>
    <property type="match status" value="1"/>
</dbReference>
<dbReference type="STRING" id="84035.SAMN05660742_107108"/>
<proteinExistence type="predicted"/>
<keyword evidence="1" id="KW-0175">Coiled coil</keyword>
<dbReference type="RefSeq" id="WP_091830946.1">
    <property type="nucleotide sequence ID" value="NZ_FNZK01000007.1"/>
</dbReference>
<evidence type="ECO:0000259" key="3">
    <source>
        <dbReference type="Pfam" id="PF14491"/>
    </source>
</evidence>
<evidence type="ECO:0000313" key="4">
    <source>
        <dbReference type="EMBL" id="SEJ42908.1"/>
    </source>
</evidence>
<evidence type="ECO:0000313" key="5">
    <source>
        <dbReference type="Proteomes" id="UP000199662"/>
    </source>
</evidence>
<sequence length="663" mass="76724">MITPEERAAIKKGFENIYAGATQLLAVCNLFEDKQHIIKKIVSDRFSTEIQTFEVNLNKFIDSKNKIVLIENDYVSIPPIESEITEHFKTFLFSEVVLFNPAQQHLFQPNIVEQIIRFINRQNDTATNIVADDNNTITYIKDIPAQYLYYIDLFRDKFTKIHIFNQLKNIKGNIVMIGANGSGKSTFARQLNGKIANNIVILSAQHLLFYSQNSNISATGTEIQEVRNFQLDSKSSNDASFSNLLLSDMNKLVNALISEHIDCTVQYYDDNQKETSYLSRTINLWKLIIEHRALKTSRTGIFVQGENIDSYLFNQLSDGEKTVFYYIGHILLARENSYIIVDEPENHLHLAICNKLWDCLEQERTDCKFVYLTHNLDFATTRTDSTILWNKSFVPPAQWDFEILPSMDTLPEVLVMELVGSRKNICFCEGDTKSSLDYRLYSILFPEYTIIPVSGHRNVIDYTDAYNKNRSFVTKAIGIIDGDCHLPEQIEKWEKKKIFVLKINEIENLLCDPIILTAAANRFCTDKKEVDKFYSGFWKLYESEKEKQAVWFVNNCINAKFKDNYLVEKNSIESLKTELSRITSPSTAESIYTERLALIESIIEKQSYEEALHIVNFKTRLTRELAKNIVDKYENRVLDLIKKNNTLKDAIIKKYFLGLKDLE</sequence>
<dbReference type="InterPro" id="IPR029492">
    <property type="entry name" value="DUF4435"/>
</dbReference>
<dbReference type="InterPro" id="IPR027417">
    <property type="entry name" value="P-loop_NTPase"/>
</dbReference>
<dbReference type="SUPFAM" id="SSF52540">
    <property type="entry name" value="P-loop containing nucleoside triphosphate hydrolases"/>
    <property type="match status" value="1"/>
</dbReference>
<dbReference type="EMBL" id="FNZK01000007">
    <property type="protein sequence ID" value="SEJ42908.1"/>
    <property type="molecule type" value="Genomic_DNA"/>
</dbReference>
<dbReference type="Proteomes" id="UP000199662">
    <property type="component" value="Unassembled WGS sequence"/>
</dbReference>
<gene>
    <name evidence="4" type="ORF">SAMN05660742_107108</name>
</gene>
<keyword evidence="5" id="KW-1185">Reference proteome</keyword>
<accession>A0A1H6YNM1</accession>
<reference evidence="4 5" key="1">
    <citation type="submission" date="2016-10" db="EMBL/GenBank/DDBJ databases">
        <authorList>
            <person name="de Groot N.N."/>
        </authorList>
    </citation>
    <scope>NUCLEOTIDE SEQUENCE [LARGE SCALE GENOMIC DNA]</scope>
    <source>
        <strain evidence="4 5">DSM 2179</strain>
    </source>
</reference>
<dbReference type="GO" id="GO:0016887">
    <property type="term" value="F:ATP hydrolysis activity"/>
    <property type="evidence" value="ECO:0007669"/>
    <property type="project" value="InterPro"/>
</dbReference>
<evidence type="ECO:0000256" key="1">
    <source>
        <dbReference type="SAM" id="Coils"/>
    </source>
</evidence>
<feature type="domain" description="DUF4435" evidence="3">
    <location>
        <begin position="423"/>
        <end position="610"/>
    </location>
</feature>
<dbReference type="GO" id="GO:0005524">
    <property type="term" value="F:ATP binding"/>
    <property type="evidence" value="ECO:0007669"/>
    <property type="project" value="InterPro"/>
</dbReference>